<name>A0ABD3B8X4_9LAMI</name>
<dbReference type="SUPFAM" id="SSF50249">
    <property type="entry name" value="Nucleic acid-binding proteins"/>
    <property type="match status" value="1"/>
</dbReference>
<dbReference type="EMBL" id="JAVIJP010000107">
    <property type="protein sequence ID" value="KAL3613798.1"/>
    <property type="molecule type" value="Genomic_DNA"/>
</dbReference>
<sequence>MKRHVEITLWPEMRHLIGDDVIPGYIVAITSTMVTEHNGRLQLESTYLTTVTINPDVPQTIEHVNRLRSLPAMQPTEAVDKTVTIFDLKVGSQQNTQAYEMCNAGAVIHSHGTESCLATMINPSSKEFRITMAVDETVALESPVLDMNTEVFSVCDSAPNSGDRMESDYCHNEVVLDSDDMKEMVKIWLFI</sequence>
<proteinExistence type="predicted"/>
<dbReference type="InterPro" id="IPR012340">
    <property type="entry name" value="NA-bd_OB-fold"/>
</dbReference>
<organism evidence="1 2">
    <name type="scientific">Castilleja foliolosa</name>
    <dbReference type="NCBI Taxonomy" id="1961234"/>
    <lineage>
        <taxon>Eukaryota</taxon>
        <taxon>Viridiplantae</taxon>
        <taxon>Streptophyta</taxon>
        <taxon>Embryophyta</taxon>
        <taxon>Tracheophyta</taxon>
        <taxon>Spermatophyta</taxon>
        <taxon>Magnoliopsida</taxon>
        <taxon>eudicotyledons</taxon>
        <taxon>Gunneridae</taxon>
        <taxon>Pentapetalae</taxon>
        <taxon>asterids</taxon>
        <taxon>lamiids</taxon>
        <taxon>Lamiales</taxon>
        <taxon>Orobanchaceae</taxon>
        <taxon>Pedicularideae</taxon>
        <taxon>Castillejinae</taxon>
        <taxon>Castilleja</taxon>
    </lineage>
</organism>
<dbReference type="AlphaFoldDB" id="A0ABD3B8X4"/>
<reference evidence="2" key="1">
    <citation type="journal article" date="2024" name="IScience">
        <title>Strigolactones Initiate the Formation of Haustorium-like Structures in Castilleja.</title>
        <authorList>
            <person name="Buerger M."/>
            <person name="Peterson D."/>
            <person name="Chory J."/>
        </authorList>
    </citation>
    <scope>NUCLEOTIDE SEQUENCE [LARGE SCALE GENOMIC DNA]</scope>
</reference>
<gene>
    <name evidence="1" type="ORF">CASFOL_041872</name>
</gene>
<dbReference type="Proteomes" id="UP001632038">
    <property type="component" value="Unassembled WGS sequence"/>
</dbReference>
<protein>
    <submittedName>
        <fullName evidence="1">Uncharacterized protein</fullName>
    </submittedName>
</protein>
<accession>A0ABD3B8X4</accession>
<evidence type="ECO:0000313" key="2">
    <source>
        <dbReference type="Proteomes" id="UP001632038"/>
    </source>
</evidence>
<comment type="caution">
    <text evidence="1">The sequence shown here is derived from an EMBL/GenBank/DDBJ whole genome shotgun (WGS) entry which is preliminary data.</text>
</comment>
<keyword evidence="2" id="KW-1185">Reference proteome</keyword>
<evidence type="ECO:0000313" key="1">
    <source>
        <dbReference type="EMBL" id="KAL3613798.1"/>
    </source>
</evidence>
<dbReference type="Gene3D" id="2.40.50.140">
    <property type="entry name" value="Nucleic acid-binding proteins"/>
    <property type="match status" value="1"/>
</dbReference>